<organism evidence="1 2">
    <name type="scientific">Vulcanisaeta distributa (strain DSM 14429 / JCM 11212 / NBRC 100878 / IC-017)</name>
    <dbReference type="NCBI Taxonomy" id="572478"/>
    <lineage>
        <taxon>Archaea</taxon>
        <taxon>Thermoproteota</taxon>
        <taxon>Thermoprotei</taxon>
        <taxon>Thermoproteales</taxon>
        <taxon>Thermoproteaceae</taxon>
        <taxon>Vulcanisaeta</taxon>
    </lineage>
</organism>
<reference evidence="2" key="2">
    <citation type="journal article" date="2010" name="Stand. Genomic Sci.">
        <title>Complete genome sequence of Vulcanisaeta distributa type strain (IC-017T).</title>
        <authorList>
            <person name="Mavromatis K."/>
            <person name="Sikorski J."/>
            <person name="Pabst E."/>
            <person name="Teshima H."/>
            <person name="Lapidus A."/>
            <person name="Lucas S."/>
            <person name="Nolan M."/>
            <person name="Glavina Del Rio T."/>
            <person name="Cheng J."/>
            <person name="Bruce D."/>
            <person name="Goodwin L."/>
            <person name="Pitluck S."/>
            <person name="Liolios K."/>
            <person name="Ivanova N."/>
            <person name="Mikhailova N."/>
            <person name="Pati A."/>
            <person name="Chen A."/>
            <person name="Palaniappan K."/>
            <person name="Land M."/>
            <person name="Hauser L."/>
            <person name="Chang Y."/>
            <person name="Jeffries C."/>
            <person name="Rohde M."/>
            <person name="Spring S."/>
            <person name="Goker M."/>
            <person name="Wirth R."/>
            <person name="Woyke T."/>
            <person name="Bristow J."/>
            <person name="Eisen J."/>
            <person name="Markowitz V."/>
            <person name="Hugenholtz P."/>
            <person name="Klenk H."/>
            <person name="Kyrpides N."/>
        </authorList>
    </citation>
    <scope>NUCLEOTIDE SEQUENCE [LARGE SCALE GENOMIC DNA]</scope>
    <source>
        <strain evidence="2">DSM 14429 / JCM 11212 / NBRC 100878 / IC-017</strain>
    </source>
</reference>
<dbReference type="KEGG" id="vdi:Vdis_2496"/>
<dbReference type="EMBL" id="CP002100">
    <property type="protein sequence ID" value="ADN51861.1"/>
    <property type="molecule type" value="Genomic_DNA"/>
</dbReference>
<name>E1QS29_VULDI</name>
<dbReference type="AlphaFoldDB" id="E1QS29"/>
<sequence length="144" mass="16740">MEVKLDPEEEYVVMPLSILERILRYAMVVCQEHCPAGRDPATCPYIVNLTRQVGLSPPPCINDYGEYRLETFKVLIKDLERKYGMGIEDFVNMIRRRKPRSLEEQTDFMEATFYLGVLRELSNMRSIYITRGSNISIKEAVVVK</sequence>
<dbReference type="HOGENOM" id="CLU_1792238_0_0_2"/>
<gene>
    <name evidence="1" type="ordered locus">Vdis_2496</name>
</gene>
<evidence type="ECO:0000313" key="2">
    <source>
        <dbReference type="Proteomes" id="UP000006681"/>
    </source>
</evidence>
<keyword evidence="2" id="KW-1185">Reference proteome</keyword>
<dbReference type="eggNOG" id="arCOG05206">
    <property type="taxonomic scope" value="Archaea"/>
</dbReference>
<proteinExistence type="predicted"/>
<protein>
    <submittedName>
        <fullName evidence="1">Uncharacterized protein</fullName>
    </submittedName>
</protein>
<reference evidence="1 2" key="1">
    <citation type="journal article" date="2010" name="Stand. Genomic Sci.">
        <title>Complete genome sequence of Vulcanisaeta distributa type strain (IC-017).</title>
        <authorList>
            <person name="Mavromatis K."/>
            <person name="Sikorski J."/>
            <person name="Pabst E."/>
            <person name="Teshima H."/>
            <person name="Lapidus A."/>
            <person name="Lucas S."/>
            <person name="Nolan M."/>
            <person name="Glavina Del Rio T."/>
            <person name="Cheng J.F."/>
            <person name="Bruce D."/>
            <person name="Goodwin L."/>
            <person name="Pitluck S."/>
            <person name="Liolios K."/>
            <person name="Ivanova N."/>
            <person name="Mikhailova N."/>
            <person name="Pati A."/>
            <person name="Chen A."/>
            <person name="Palaniappan K."/>
            <person name="Land M."/>
            <person name="Hauser L."/>
            <person name="Chang Y.J."/>
            <person name="Jeffries C.D."/>
            <person name="Rohde M."/>
            <person name="Spring S."/>
            <person name="Goker M."/>
            <person name="Wirth R."/>
            <person name="Woyke T."/>
            <person name="Bristow J."/>
            <person name="Eisen J.A."/>
            <person name="Markowitz V."/>
            <person name="Hugenholtz P."/>
            <person name="Klenk H.P."/>
            <person name="Kyrpides N.C."/>
        </authorList>
    </citation>
    <scope>NUCLEOTIDE SEQUENCE [LARGE SCALE GENOMIC DNA]</scope>
    <source>
        <strain evidence="2">DSM 14429 / JCM 11212 / NBRC 100878 / IC-017</strain>
    </source>
</reference>
<dbReference type="Proteomes" id="UP000006681">
    <property type="component" value="Chromosome"/>
</dbReference>
<dbReference type="STRING" id="572478.Vdis_2496"/>
<dbReference type="OrthoDB" id="24198at2157"/>
<dbReference type="RefSeq" id="WP_013337586.1">
    <property type="nucleotide sequence ID" value="NC_014537.1"/>
</dbReference>
<dbReference type="GeneID" id="9753456"/>
<accession>E1QS29</accession>
<evidence type="ECO:0000313" key="1">
    <source>
        <dbReference type="EMBL" id="ADN51861.1"/>
    </source>
</evidence>